<keyword evidence="1" id="KW-0677">Repeat</keyword>
<dbReference type="PANTHER" id="PTHR24198">
    <property type="entry name" value="ANKYRIN REPEAT AND PROTEIN KINASE DOMAIN-CONTAINING PROTEIN"/>
    <property type="match status" value="1"/>
</dbReference>
<dbReference type="InterPro" id="IPR002110">
    <property type="entry name" value="Ankyrin_rpt"/>
</dbReference>
<keyword evidence="2 3" id="KW-0040">ANK repeat</keyword>
<feature type="non-terminal residue" evidence="4">
    <location>
        <position position="1"/>
    </location>
</feature>
<feature type="repeat" description="ANK" evidence="3">
    <location>
        <begin position="60"/>
        <end position="92"/>
    </location>
</feature>
<reference evidence="4" key="1">
    <citation type="submission" date="2021-02" db="EMBL/GenBank/DDBJ databases">
        <authorList>
            <person name="Nowell W R."/>
        </authorList>
    </citation>
    <scope>NUCLEOTIDE SEQUENCE</scope>
</reference>
<dbReference type="SUPFAM" id="SSF48403">
    <property type="entry name" value="Ankyrin repeat"/>
    <property type="match status" value="1"/>
</dbReference>
<dbReference type="EMBL" id="CAJOAY010029536">
    <property type="protein sequence ID" value="CAF4413294.1"/>
    <property type="molecule type" value="Genomic_DNA"/>
</dbReference>
<dbReference type="Pfam" id="PF13637">
    <property type="entry name" value="Ank_4"/>
    <property type="match status" value="2"/>
</dbReference>
<dbReference type="PROSITE" id="PS50297">
    <property type="entry name" value="ANK_REP_REGION"/>
    <property type="match status" value="1"/>
</dbReference>
<dbReference type="InterPro" id="IPR036770">
    <property type="entry name" value="Ankyrin_rpt-contain_sf"/>
</dbReference>
<accession>A0A820PVQ0</accession>
<dbReference type="PANTHER" id="PTHR24198:SF165">
    <property type="entry name" value="ANKYRIN REPEAT-CONTAINING PROTEIN-RELATED"/>
    <property type="match status" value="1"/>
</dbReference>
<dbReference type="AlphaFoldDB" id="A0A820PVQ0"/>
<evidence type="ECO:0000313" key="5">
    <source>
        <dbReference type="Proteomes" id="UP000663881"/>
    </source>
</evidence>
<organism evidence="4 5">
    <name type="scientific">Adineta steineri</name>
    <dbReference type="NCBI Taxonomy" id="433720"/>
    <lineage>
        <taxon>Eukaryota</taxon>
        <taxon>Metazoa</taxon>
        <taxon>Spiralia</taxon>
        <taxon>Gnathifera</taxon>
        <taxon>Rotifera</taxon>
        <taxon>Eurotatoria</taxon>
        <taxon>Bdelloidea</taxon>
        <taxon>Adinetida</taxon>
        <taxon>Adinetidae</taxon>
        <taxon>Adineta</taxon>
    </lineage>
</organism>
<dbReference type="SMART" id="SM00248">
    <property type="entry name" value="ANK"/>
    <property type="match status" value="2"/>
</dbReference>
<dbReference type="Proteomes" id="UP000663881">
    <property type="component" value="Unassembled WGS sequence"/>
</dbReference>
<evidence type="ECO:0000256" key="2">
    <source>
        <dbReference type="ARBA" id="ARBA00023043"/>
    </source>
</evidence>
<protein>
    <submittedName>
        <fullName evidence="4">Uncharacterized protein</fullName>
    </submittedName>
</protein>
<feature type="non-terminal residue" evidence="4">
    <location>
        <position position="109"/>
    </location>
</feature>
<evidence type="ECO:0000256" key="3">
    <source>
        <dbReference type="PROSITE-ProRule" id="PRU00023"/>
    </source>
</evidence>
<name>A0A820PVQ0_9BILA</name>
<evidence type="ECO:0000256" key="1">
    <source>
        <dbReference type="ARBA" id="ARBA00022737"/>
    </source>
</evidence>
<gene>
    <name evidence="4" type="ORF">OKA104_LOCUS52075</name>
</gene>
<proteinExistence type="predicted"/>
<sequence length="109" mass="11690">GNIEAVEICLNNGGSIDDQQDDLSTAVHLASSQGSLELLKLMFGCQPDLIPKVIRMADVQGMIPLHKASMGDHVDVIEYLLETGSDIDTRDVSKRTSLLLAALNNSVQA</sequence>
<dbReference type="PROSITE" id="PS50088">
    <property type="entry name" value="ANK_REPEAT"/>
    <property type="match status" value="1"/>
</dbReference>
<dbReference type="Gene3D" id="1.25.40.20">
    <property type="entry name" value="Ankyrin repeat-containing domain"/>
    <property type="match status" value="1"/>
</dbReference>
<evidence type="ECO:0000313" key="4">
    <source>
        <dbReference type="EMBL" id="CAF4413294.1"/>
    </source>
</evidence>
<comment type="caution">
    <text evidence="4">The sequence shown here is derived from an EMBL/GenBank/DDBJ whole genome shotgun (WGS) entry which is preliminary data.</text>
</comment>